<evidence type="ECO:0000313" key="11">
    <source>
        <dbReference type="EMBL" id="MBM7619218.1"/>
    </source>
</evidence>
<reference evidence="11 12" key="1">
    <citation type="submission" date="2021-01" db="EMBL/GenBank/DDBJ databases">
        <title>Genomic Encyclopedia of Type Strains, Phase IV (KMG-IV): sequencing the most valuable type-strain genomes for metagenomic binning, comparative biology and taxonomic classification.</title>
        <authorList>
            <person name="Goeker M."/>
        </authorList>
    </citation>
    <scope>NUCLEOTIDE SEQUENCE [LARGE SCALE GENOMIC DNA]</scope>
    <source>
        <strain evidence="11 12">DSM 25879</strain>
    </source>
</reference>
<dbReference type="Pfam" id="PF00905">
    <property type="entry name" value="Transpeptidase"/>
    <property type="match status" value="1"/>
</dbReference>
<dbReference type="InterPro" id="IPR036138">
    <property type="entry name" value="PBP_dimer_sf"/>
</dbReference>
<feature type="domain" description="Penicillin-binding protein dimerisation" evidence="9">
    <location>
        <begin position="154"/>
        <end position="316"/>
    </location>
</feature>
<dbReference type="Pfam" id="PF05223">
    <property type="entry name" value="MecA_N"/>
    <property type="match status" value="1"/>
</dbReference>
<dbReference type="SUPFAM" id="SSF54427">
    <property type="entry name" value="NTF2-like"/>
    <property type="match status" value="1"/>
</dbReference>
<dbReference type="RefSeq" id="WP_204414133.1">
    <property type="nucleotide sequence ID" value="NZ_JAFBED010000002.1"/>
</dbReference>
<dbReference type="Pfam" id="PF03717">
    <property type="entry name" value="PBP_dimer"/>
    <property type="match status" value="1"/>
</dbReference>
<dbReference type="InterPro" id="IPR032710">
    <property type="entry name" value="NTF2-like_dom_sf"/>
</dbReference>
<evidence type="ECO:0000256" key="1">
    <source>
        <dbReference type="ARBA" id="ARBA00004370"/>
    </source>
</evidence>
<dbReference type="InterPro" id="IPR007887">
    <property type="entry name" value="MecA_N"/>
</dbReference>
<organism evidence="11 12">
    <name type="scientific">Sutcliffiella tianshenii</name>
    <dbReference type="NCBI Taxonomy" id="1463404"/>
    <lineage>
        <taxon>Bacteria</taxon>
        <taxon>Bacillati</taxon>
        <taxon>Bacillota</taxon>
        <taxon>Bacilli</taxon>
        <taxon>Bacillales</taxon>
        <taxon>Bacillaceae</taxon>
        <taxon>Sutcliffiella</taxon>
    </lineage>
</organism>
<dbReference type="InterPro" id="IPR005311">
    <property type="entry name" value="PBP_dimer"/>
</dbReference>
<dbReference type="Pfam" id="PF08139">
    <property type="entry name" value="LPAM_1"/>
    <property type="match status" value="1"/>
</dbReference>
<feature type="domain" description="NTF2-like N-terminal transpeptidase" evidence="10">
    <location>
        <begin position="25"/>
        <end position="145"/>
    </location>
</feature>
<proteinExistence type="inferred from homology"/>
<dbReference type="EC" id="3.4.16.4" evidence="4"/>
<dbReference type="SUPFAM" id="SSF56601">
    <property type="entry name" value="beta-lactamase/transpeptidase-like"/>
    <property type="match status" value="1"/>
</dbReference>
<comment type="catalytic activity">
    <reaction evidence="7">
        <text>Preferential cleavage: (Ac)2-L-Lys-D-Ala-|-D-Ala. Also transpeptidation of peptidyl-alanyl moieties that are N-acyl substituents of D-alanine.</text>
        <dbReference type="EC" id="3.4.16.4"/>
    </reaction>
</comment>
<name>A0ABS2NX35_9BACI</name>
<dbReference type="Gene3D" id="3.30.1390.30">
    <property type="entry name" value="Penicillin-binding protein 2a, domain 3"/>
    <property type="match status" value="1"/>
</dbReference>
<dbReference type="InterPro" id="IPR012338">
    <property type="entry name" value="Beta-lactam/transpept-like"/>
</dbReference>
<keyword evidence="6" id="KW-0472">Membrane</keyword>
<evidence type="ECO:0000259" key="8">
    <source>
        <dbReference type="Pfam" id="PF00905"/>
    </source>
</evidence>
<comment type="caution">
    <text evidence="11">The sequence shown here is derived from an EMBL/GenBank/DDBJ whole genome shotgun (WGS) entry which is preliminary data.</text>
</comment>
<evidence type="ECO:0000256" key="2">
    <source>
        <dbReference type="ARBA" id="ARBA00004752"/>
    </source>
</evidence>
<comment type="similarity">
    <text evidence="3">Belongs to the transpeptidase family.</text>
</comment>
<dbReference type="PROSITE" id="PS51257">
    <property type="entry name" value="PROKAR_LIPOPROTEIN"/>
    <property type="match status" value="1"/>
</dbReference>
<dbReference type="PANTHER" id="PTHR30627:SF25">
    <property type="entry name" value="PENICILLIN-BINDING PROTEIN 3"/>
    <property type="match status" value="1"/>
</dbReference>
<dbReference type="InterPro" id="IPR050515">
    <property type="entry name" value="Beta-lactam/transpept"/>
</dbReference>
<sequence>MKKVIFTLFFLLMLSGCQEEKKVSPYEILDEYIGSWNDADYQKMYDTYLTDSTKETYGFDVFSERYEKLYGDLEVSNLKVEVLDKDVIWEEKSSVTIPGRISFDTYAGNVQYKKDFVMERVIKEEEPDSWNVQWDPSYILPELELTDKVRITTTSANRGEILDSEGNPMAQNAEVSEIGVVPGEFDEAASLSVLAGIINMDEEYIKSRYTLSWAKPDYVMPVKKFLLDDEETVNKAEAIPGVRVSRVKDRIYPYGEAAAHLIGYIGEVSAEDLEKLEGYAPGDKVGKRGLEQLLEERLRAQNGEKIYLEKEDGSTIDIVETPAQDGENVQVTINAAMQQKLYETLKEESGIAAVVEPNSGKVRSLVSLPSFNPNDYVLGITSQQREALENNPEKPTVNRFSYTYSPGSTMKLITSVIGLENESLDPNKTYDINTKEWKKDESWGNYTINRVYGNDTKVDLESGLKFSDNIYFAQVGLAIGEEKFIEGLEKLGVGEALPFTYPTVKSQISNSGTLDGEILLADTAYGQGEFLLNIVHLASIYGGVINNGNMMQPLLLEEESEKVWKENIVSEEQAKMLQISLRKIVTEGSSQKANIPGREMAGKTGTAEIKMEQGTTGTENGWFVSYDQQDPTMLTAMMIEGVEAKEPRGSTYTVEMTKRFYEALRVSQ</sequence>
<keyword evidence="12" id="KW-1185">Reference proteome</keyword>
<dbReference type="Gene3D" id="3.90.1310.10">
    <property type="entry name" value="Penicillin-binding protein 2a (Domain 2)"/>
    <property type="match status" value="1"/>
</dbReference>
<comment type="pathway">
    <text evidence="2">Cell wall biogenesis; peptidoglycan biosynthesis.</text>
</comment>
<dbReference type="Gene3D" id="3.40.710.10">
    <property type="entry name" value="DD-peptidase/beta-lactamase superfamily"/>
    <property type="match status" value="1"/>
</dbReference>
<dbReference type="Proteomes" id="UP000737402">
    <property type="component" value="Unassembled WGS sequence"/>
</dbReference>
<gene>
    <name evidence="11" type="ORF">JOC95_001067</name>
</gene>
<accession>A0ABS2NX35</accession>
<keyword evidence="5" id="KW-0732">Signal</keyword>
<evidence type="ECO:0000256" key="6">
    <source>
        <dbReference type="ARBA" id="ARBA00023136"/>
    </source>
</evidence>
<evidence type="ECO:0000256" key="5">
    <source>
        <dbReference type="ARBA" id="ARBA00022729"/>
    </source>
</evidence>
<dbReference type="InterPro" id="IPR012640">
    <property type="entry name" value="Membr_lipoprot_lipid_attach_CS"/>
</dbReference>
<feature type="domain" description="Penicillin-binding protein transpeptidase" evidence="8">
    <location>
        <begin position="350"/>
        <end position="659"/>
    </location>
</feature>
<evidence type="ECO:0000313" key="12">
    <source>
        <dbReference type="Proteomes" id="UP000737402"/>
    </source>
</evidence>
<protein>
    <recommendedName>
        <fullName evidence="4">serine-type D-Ala-D-Ala carboxypeptidase</fullName>
        <ecNumber evidence="4">3.4.16.4</ecNumber>
    </recommendedName>
</protein>
<evidence type="ECO:0000256" key="4">
    <source>
        <dbReference type="ARBA" id="ARBA00012448"/>
    </source>
</evidence>
<evidence type="ECO:0000259" key="9">
    <source>
        <dbReference type="Pfam" id="PF03717"/>
    </source>
</evidence>
<dbReference type="SUPFAM" id="SSF56519">
    <property type="entry name" value="Penicillin binding protein dimerisation domain"/>
    <property type="match status" value="1"/>
</dbReference>
<dbReference type="InterPro" id="IPR001460">
    <property type="entry name" value="PCN-bd_Tpept"/>
</dbReference>
<evidence type="ECO:0000256" key="7">
    <source>
        <dbReference type="ARBA" id="ARBA00034000"/>
    </source>
</evidence>
<dbReference type="Gene3D" id="3.10.450.100">
    <property type="entry name" value="NTF2-like, domain 1"/>
    <property type="match status" value="1"/>
</dbReference>
<dbReference type="EMBL" id="JAFBED010000002">
    <property type="protein sequence ID" value="MBM7619218.1"/>
    <property type="molecule type" value="Genomic_DNA"/>
</dbReference>
<dbReference type="PANTHER" id="PTHR30627">
    <property type="entry name" value="PEPTIDOGLYCAN D,D-TRANSPEPTIDASE"/>
    <property type="match status" value="1"/>
</dbReference>
<evidence type="ECO:0000259" key="10">
    <source>
        <dbReference type="Pfam" id="PF05223"/>
    </source>
</evidence>
<comment type="subcellular location">
    <subcellularLocation>
        <location evidence="1">Membrane</location>
    </subcellularLocation>
</comment>
<evidence type="ECO:0000256" key="3">
    <source>
        <dbReference type="ARBA" id="ARBA00007171"/>
    </source>
</evidence>